<sequence length="163" mass="18544">MNLLEWVNYAAFIAGVIGSIAGVIGVCIALKSHRKVEKIKSLDLRIELKRSINEVRSILDDSEKLLPRANKSRLRVLSATGLIRSGQRDKWDADYAGDLNKLKHFAIRFSRAEEQLSLESYDALEQKLDVVDQLKYEVLALKATYKEAILSDDNERERLLSRT</sequence>
<evidence type="ECO:0000313" key="2">
    <source>
        <dbReference type="EMBL" id="MEE1676259.1"/>
    </source>
</evidence>
<feature type="transmembrane region" description="Helical" evidence="1">
    <location>
        <begin position="6"/>
        <end position="30"/>
    </location>
</feature>
<accession>A0ABU7GA56</accession>
<protein>
    <recommendedName>
        <fullName evidence="4">DUF2489 domain-containing protein</fullName>
    </recommendedName>
</protein>
<name>A0ABU7GA56_9ALTE</name>
<dbReference type="EMBL" id="JAYDYW010000019">
    <property type="protein sequence ID" value="MEE1676259.1"/>
    <property type="molecule type" value="Genomic_DNA"/>
</dbReference>
<organism evidence="2 3">
    <name type="scientific">Agarivorans aestuarii</name>
    <dbReference type="NCBI Taxonomy" id="1563703"/>
    <lineage>
        <taxon>Bacteria</taxon>
        <taxon>Pseudomonadati</taxon>
        <taxon>Pseudomonadota</taxon>
        <taxon>Gammaproteobacteria</taxon>
        <taxon>Alteromonadales</taxon>
        <taxon>Alteromonadaceae</taxon>
        <taxon>Agarivorans</taxon>
    </lineage>
</organism>
<dbReference type="Proteomes" id="UP001310248">
    <property type="component" value="Unassembled WGS sequence"/>
</dbReference>
<keyword evidence="1" id="KW-1133">Transmembrane helix</keyword>
<proteinExistence type="predicted"/>
<gene>
    <name evidence="2" type="ORF">SNR37_001591</name>
</gene>
<reference evidence="3" key="1">
    <citation type="submission" date="2023-07" db="EMBL/GenBank/DDBJ databases">
        <title>Draft genome sequence of Agarivorans aestuarii strain ZMCS4, a CAZymes producing bacteria isolated from the marine brown algae Clodostephus spongiosus.</title>
        <authorList>
            <person name="Lorente B."/>
            <person name="Cabral C."/>
            <person name="Frias J."/>
            <person name="Faria J."/>
            <person name="Toubarro D."/>
        </authorList>
    </citation>
    <scope>NUCLEOTIDE SEQUENCE [LARGE SCALE GENOMIC DNA]</scope>
    <source>
        <strain evidence="3">ZMCS4</strain>
    </source>
</reference>
<evidence type="ECO:0000256" key="1">
    <source>
        <dbReference type="SAM" id="Phobius"/>
    </source>
</evidence>
<keyword evidence="1" id="KW-0472">Membrane</keyword>
<keyword evidence="1" id="KW-0812">Transmembrane</keyword>
<evidence type="ECO:0008006" key="4">
    <source>
        <dbReference type="Google" id="ProtNLM"/>
    </source>
</evidence>
<keyword evidence="3" id="KW-1185">Reference proteome</keyword>
<comment type="caution">
    <text evidence="2">The sequence shown here is derived from an EMBL/GenBank/DDBJ whole genome shotgun (WGS) entry which is preliminary data.</text>
</comment>
<dbReference type="RefSeq" id="WP_329776950.1">
    <property type="nucleotide sequence ID" value="NZ_JAYDYW010000019.1"/>
</dbReference>
<evidence type="ECO:0000313" key="3">
    <source>
        <dbReference type="Proteomes" id="UP001310248"/>
    </source>
</evidence>